<feature type="compositionally biased region" description="Basic and acidic residues" evidence="1">
    <location>
        <begin position="48"/>
        <end position="60"/>
    </location>
</feature>
<gene>
    <name evidence="2" type="ORF">GCM10010412_082660</name>
</gene>
<evidence type="ECO:0000313" key="3">
    <source>
        <dbReference type="Proteomes" id="UP001501666"/>
    </source>
</evidence>
<feature type="region of interest" description="Disordered" evidence="1">
    <location>
        <begin position="1"/>
        <end position="108"/>
    </location>
</feature>
<comment type="caution">
    <text evidence="2">The sequence shown here is derived from an EMBL/GenBank/DDBJ whole genome shotgun (WGS) entry which is preliminary data.</text>
</comment>
<evidence type="ECO:0000256" key="1">
    <source>
        <dbReference type="SAM" id="MobiDB-lite"/>
    </source>
</evidence>
<sequence>MSAAARRPLPDVEDDINLDRGVGPTASRTASEPPPETGGAQETQEAVSGREREPESRAGDDWMYDEEPPRTPEPPKRDKADTSRAGGRGRSRRTAAAPAAVQLSKSQRDDWRWRLRSLSGKLHADEAALNETADRWDRLVAEARKEGVPDTMMLVALMDAGVEDPQRYL</sequence>
<dbReference type="EMBL" id="BAAATE010000034">
    <property type="protein sequence ID" value="GAA2692000.1"/>
    <property type="molecule type" value="Genomic_DNA"/>
</dbReference>
<evidence type="ECO:0000313" key="2">
    <source>
        <dbReference type="EMBL" id="GAA2692000.1"/>
    </source>
</evidence>
<reference evidence="2 3" key="1">
    <citation type="journal article" date="2019" name="Int. J. Syst. Evol. Microbiol.">
        <title>The Global Catalogue of Microorganisms (GCM) 10K type strain sequencing project: providing services to taxonomists for standard genome sequencing and annotation.</title>
        <authorList>
            <consortium name="The Broad Institute Genomics Platform"/>
            <consortium name="The Broad Institute Genome Sequencing Center for Infectious Disease"/>
            <person name="Wu L."/>
            <person name="Ma J."/>
        </authorList>
    </citation>
    <scope>NUCLEOTIDE SEQUENCE [LARGE SCALE GENOMIC DNA]</scope>
    <source>
        <strain evidence="2 3">JCM 6835</strain>
    </source>
</reference>
<protein>
    <submittedName>
        <fullName evidence="2">Uncharacterized protein</fullName>
    </submittedName>
</protein>
<proteinExistence type="predicted"/>
<name>A0ABN3T3G3_9ACTN</name>
<keyword evidence="3" id="KW-1185">Reference proteome</keyword>
<organism evidence="2 3">
    <name type="scientific">Nonomuraea recticatena</name>
    <dbReference type="NCBI Taxonomy" id="46178"/>
    <lineage>
        <taxon>Bacteria</taxon>
        <taxon>Bacillati</taxon>
        <taxon>Actinomycetota</taxon>
        <taxon>Actinomycetes</taxon>
        <taxon>Streptosporangiales</taxon>
        <taxon>Streptosporangiaceae</taxon>
        <taxon>Nonomuraea</taxon>
    </lineage>
</organism>
<accession>A0ABN3T3G3</accession>
<feature type="compositionally biased region" description="Basic and acidic residues" evidence="1">
    <location>
        <begin position="67"/>
        <end position="82"/>
    </location>
</feature>
<dbReference type="Proteomes" id="UP001501666">
    <property type="component" value="Unassembled WGS sequence"/>
</dbReference>